<dbReference type="PANTHER" id="PTHR45828:SF36">
    <property type="entry name" value="REELIN DOMAIN-CONTAINING PROTEIN"/>
    <property type="match status" value="1"/>
</dbReference>
<dbReference type="Gene3D" id="2.60.40.4060">
    <property type="entry name" value="Reeler domain"/>
    <property type="match status" value="1"/>
</dbReference>
<dbReference type="OrthoDB" id="6418377at2759"/>
<evidence type="ECO:0000313" key="4">
    <source>
        <dbReference type="Proteomes" id="UP000789390"/>
    </source>
</evidence>
<dbReference type="GO" id="GO:0016020">
    <property type="term" value="C:membrane"/>
    <property type="evidence" value="ECO:0007669"/>
    <property type="project" value="TreeGrafter"/>
</dbReference>
<dbReference type="PROSITE" id="PS51019">
    <property type="entry name" value="REELIN"/>
    <property type="match status" value="1"/>
</dbReference>
<dbReference type="AlphaFoldDB" id="A0A8J2WBT4"/>
<reference evidence="3" key="1">
    <citation type="submission" date="2021-11" db="EMBL/GenBank/DDBJ databases">
        <authorList>
            <person name="Schell T."/>
        </authorList>
    </citation>
    <scope>NUCLEOTIDE SEQUENCE</scope>
    <source>
        <strain evidence="3">M5</strain>
    </source>
</reference>
<evidence type="ECO:0000259" key="2">
    <source>
        <dbReference type="PROSITE" id="PS51019"/>
    </source>
</evidence>
<dbReference type="CDD" id="cd08544">
    <property type="entry name" value="Reeler"/>
    <property type="match status" value="1"/>
</dbReference>
<dbReference type="EMBL" id="CAKKLH010000035">
    <property type="protein sequence ID" value="CAH0100365.1"/>
    <property type="molecule type" value="Genomic_DNA"/>
</dbReference>
<dbReference type="Proteomes" id="UP000789390">
    <property type="component" value="Unassembled WGS sequence"/>
</dbReference>
<name>A0A8J2WBT4_9CRUS</name>
<evidence type="ECO:0000256" key="1">
    <source>
        <dbReference type="SAM" id="SignalP"/>
    </source>
</evidence>
<dbReference type="InterPro" id="IPR051237">
    <property type="entry name" value="Ferric-chelate_Red/DefProt"/>
</dbReference>
<dbReference type="Pfam" id="PF02014">
    <property type="entry name" value="Reeler"/>
    <property type="match status" value="1"/>
</dbReference>
<proteinExistence type="predicted"/>
<feature type="chain" id="PRO_5035162102" description="Reelin domain-containing protein" evidence="1">
    <location>
        <begin position="29"/>
        <end position="213"/>
    </location>
</feature>
<sequence length="213" mass="23404">MLNYNKFYTCAVFSVFLLVFLPVDWVNGEEEGAPVEACVEMKPGHGNESQALSSSPFKTEIPAGNYVLKGENVKLELRATNNLIPFKGFLVMAFDEKDGTKPIGTFTVPSDGKLINCTEGFENAATHKWHNDKQLVAVEWIPPTSEYTGTVVFRTTYVQSFTVYWVKTESIAVSVVAEIPTTVKPTTTTPSSASQSSSMWASLVTISLLAFLK</sequence>
<dbReference type="InterPro" id="IPR002861">
    <property type="entry name" value="Reeler_dom"/>
</dbReference>
<keyword evidence="4" id="KW-1185">Reference proteome</keyword>
<evidence type="ECO:0000313" key="3">
    <source>
        <dbReference type="EMBL" id="CAH0100365.1"/>
    </source>
</evidence>
<accession>A0A8J2WBT4</accession>
<comment type="caution">
    <text evidence="3">The sequence shown here is derived from an EMBL/GenBank/DDBJ whole genome shotgun (WGS) entry which is preliminary data.</text>
</comment>
<protein>
    <recommendedName>
        <fullName evidence="2">Reelin domain-containing protein</fullName>
    </recommendedName>
</protein>
<dbReference type="PANTHER" id="PTHR45828">
    <property type="entry name" value="CYTOCHROME B561/FERRIC REDUCTASE TRANSMEMBRANE"/>
    <property type="match status" value="1"/>
</dbReference>
<dbReference type="InterPro" id="IPR042307">
    <property type="entry name" value="Reeler_sf"/>
</dbReference>
<feature type="signal peptide" evidence="1">
    <location>
        <begin position="1"/>
        <end position="28"/>
    </location>
</feature>
<feature type="domain" description="Reelin" evidence="2">
    <location>
        <begin position="23"/>
        <end position="190"/>
    </location>
</feature>
<organism evidence="3 4">
    <name type="scientific">Daphnia galeata</name>
    <dbReference type="NCBI Taxonomy" id="27404"/>
    <lineage>
        <taxon>Eukaryota</taxon>
        <taxon>Metazoa</taxon>
        <taxon>Ecdysozoa</taxon>
        <taxon>Arthropoda</taxon>
        <taxon>Crustacea</taxon>
        <taxon>Branchiopoda</taxon>
        <taxon>Diplostraca</taxon>
        <taxon>Cladocera</taxon>
        <taxon>Anomopoda</taxon>
        <taxon>Daphniidae</taxon>
        <taxon>Daphnia</taxon>
    </lineage>
</organism>
<gene>
    <name evidence="3" type="ORF">DGAL_LOCUS2595</name>
</gene>
<keyword evidence="1" id="KW-0732">Signal</keyword>